<organism evidence="3 4">
    <name type="scientific">Giesbergeria sinuosa</name>
    <dbReference type="NCBI Taxonomy" id="80883"/>
    <lineage>
        <taxon>Bacteria</taxon>
        <taxon>Pseudomonadati</taxon>
        <taxon>Pseudomonadota</taxon>
        <taxon>Betaproteobacteria</taxon>
        <taxon>Burkholderiales</taxon>
        <taxon>Comamonadaceae</taxon>
        <taxon>Giesbergeria</taxon>
    </lineage>
</organism>
<evidence type="ECO:0000256" key="2">
    <source>
        <dbReference type="SAM" id="Phobius"/>
    </source>
</evidence>
<proteinExistence type="predicted"/>
<keyword evidence="2" id="KW-0812">Transmembrane</keyword>
<keyword evidence="4" id="KW-1185">Reference proteome</keyword>
<evidence type="ECO:0000313" key="4">
    <source>
        <dbReference type="Proteomes" id="UP001596001"/>
    </source>
</evidence>
<feature type="region of interest" description="Disordered" evidence="1">
    <location>
        <begin position="215"/>
        <end position="236"/>
    </location>
</feature>
<feature type="transmembrane region" description="Helical" evidence="2">
    <location>
        <begin position="21"/>
        <end position="42"/>
    </location>
</feature>
<reference evidence="4" key="1">
    <citation type="journal article" date="2019" name="Int. J. Syst. Evol. Microbiol.">
        <title>The Global Catalogue of Microorganisms (GCM) 10K type strain sequencing project: providing services to taxonomists for standard genome sequencing and annotation.</title>
        <authorList>
            <consortium name="The Broad Institute Genomics Platform"/>
            <consortium name="The Broad Institute Genome Sequencing Center for Infectious Disease"/>
            <person name="Wu L."/>
            <person name="Ma J."/>
        </authorList>
    </citation>
    <scope>NUCLEOTIDE SEQUENCE [LARGE SCALE GENOMIC DNA]</scope>
    <source>
        <strain evidence="4">CCUG 49452</strain>
    </source>
</reference>
<protein>
    <submittedName>
        <fullName evidence="3">Uncharacterized protein</fullName>
    </submittedName>
</protein>
<dbReference type="Proteomes" id="UP001596001">
    <property type="component" value="Unassembled WGS sequence"/>
</dbReference>
<feature type="compositionally biased region" description="Basic and acidic residues" evidence="1">
    <location>
        <begin position="215"/>
        <end position="227"/>
    </location>
</feature>
<sequence length="236" mass="26770">MLRTLLPVNWGVSHKKGRATLAENIIAGLISGLLATILVFVFRSAWSALIIPWFEERIYKDVRIEGSWYSLYPSSSDVRQEVITLQRRGHAITGTIICSSGNDSGEKYQVSGSFRNMLLPLTYESADLTKTDRGSITLKAVHNGERLAGKIAMYNTFEDSVETANIVWFRYKPDLDKYILDLAKKKPEITELRKQSRRIDKELKLVEGVIEKMPEELEKQSDTEKAVQTENSANNK</sequence>
<comment type="caution">
    <text evidence="3">The sequence shown here is derived from an EMBL/GenBank/DDBJ whole genome shotgun (WGS) entry which is preliminary data.</text>
</comment>
<accession>A0ABV9QL49</accession>
<name>A0ABV9QL49_9BURK</name>
<evidence type="ECO:0000313" key="3">
    <source>
        <dbReference type="EMBL" id="MFC4790430.1"/>
    </source>
</evidence>
<keyword evidence="2" id="KW-0472">Membrane</keyword>
<dbReference type="RefSeq" id="WP_382434932.1">
    <property type="nucleotide sequence ID" value="NZ_JBHSHJ010000023.1"/>
</dbReference>
<dbReference type="EMBL" id="JBHSHJ010000023">
    <property type="protein sequence ID" value="MFC4790430.1"/>
    <property type="molecule type" value="Genomic_DNA"/>
</dbReference>
<gene>
    <name evidence="3" type="ORF">ACFO6X_15750</name>
</gene>
<keyword evidence="2" id="KW-1133">Transmembrane helix</keyword>
<evidence type="ECO:0000256" key="1">
    <source>
        <dbReference type="SAM" id="MobiDB-lite"/>
    </source>
</evidence>